<dbReference type="InterPro" id="IPR008271">
    <property type="entry name" value="Ser/Thr_kinase_AS"/>
</dbReference>
<feature type="domain" description="Protein kinase" evidence="1">
    <location>
        <begin position="1"/>
        <end position="94"/>
    </location>
</feature>
<dbReference type="GO" id="GO:0005524">
    <property type="term" value="F:ATP binding"/>
    <property type="evidence" value="ECO:0007669"/>
    <property type="project" value="InterPro"/>
</dbReference>
<dbReference type="InParanoid" id="A0A3Q7I561"/>
<evidence type="ECO:0000313" key="3">
    <source>
        <dbReference type="Proteomes" id="UP000004994"/>
    </source>
</evidence>
<sequence>MIHCDIKPQNILLDEDLTVHGKLAWVFWDSRIGDIHWKKTQASSSLHDFVETTLLEKVMEILEKTTFQEYWGSIKKEEMEFLVNILEIGVACSD</sequence>
<dbReference type="GO" id="GO:0004672">
    <property type="term" value="F:protein kinase activity"/>
    <property type="evidence" value="ECO:0007669"/>
    <property type="project" value="InterPro"/>
</dbReference>
<keyword evidence="3" id="KW-1185">Reference proteome</keyword>
<dbReference type="InterPro" id="IPR011009">
    <property type="entry name" value="Kinase-like_dom_sf"/>
</dbReference>
<name>A0A3Q7I561_SOLLC</name>
<dbReference type="AlphaFoldDB" id="A0A3Q7I561"/>
<dbReference type="SUPFAM" id="SSF56112">
    <property type="entry name" value="Protein kinase-like (PK-like)"/>
    <property type="match status" value="1"/>
</dbReference>
<reference evidence="2" key="1">
    <citation type="journal article" date="2012" name="Nature">
        <title>The tomato genome sequence provides insights into fleshy fruit evolution.</title>
        <authorList>
            <consortium name="Tomato Genome Consortium"/>
        </authorList>
    </citation>
    <scope>NUCLEOTIDE SEQUENCE [LARGE SCALE GENOMIC DNA]</scope>
    <source>
        <strain evidence="2">cv. Heinz 1706</strain>
    </source>
</reference>
<dbReference type="PROSITE" id="PS00108">
    <property type="entry name" value="PROTEIN_KINASE_ST"/>
    <property type="match status" value="1"/>
</dbReference>
<proteinExistence type="predicted"/>
<dbReference type="Proteomes" id="UP000004994">
    <property type="component" value="Chromosome 9"/>
</dbReference>
<accession>A0A3Q7I561</accession>
<evidence type="ECO:0000313" key="2">
    <source>
        <dbReference type="EnsemblPlants" id="Solyc09g064965.1.1"/>
    </source>
</evidence>
<organism evidence="2">
    <name type="scientific">Solanum lycopersicum</name>
    <name type="common">Tomato</name>
    <name type="synonym">Lycopersicon esculentum</name>
    <dbReference type="NCBI Taxonomy" id="4081"/>
    <lineage>
        <taxon>Eukaryota</taxon>
        <taxon>Viridiplantae</taxon>
        <taxon>Streptophyta</taxon>
        <taxon>Embryophyta</taxon>
        <taxon>Tracheophyta</taxon>
        <taxon>Spermatophyta</taxon>
        <taxon>Magnoliopsida</taxon>
        <taxon>eudicotyledons</taxon>
        <taxon>Gunneridae</taxon>
        <taxon>Pentapetalae</taxon>
        <taxon>asterids</taxon>
        <taxon>lamiids</taxon>
        <taxon>Solanales</taxon>
        <taxon>Solanaceae</taxon>
        <taxon>Solanoideae</taxon>
        <taxon>Solaneae</taxon>
        <taxon>Solanum</taxon>
        <taxon>Solanum subgen. Lycopersicon</taxon>
    </lineage>
</organism>
<dbReference type="EnsemblPlants" id="Solyc09g064965.1.1">
    <property type="protein sequence ID" value="Solyc09g064965.1.1"/>
    <property type="gene ID" value="Solyc09g064965.1"/>
</dbReference>
<dbReference type="PROSITE" id="PS50011">
    <property type="entry name" value="PROTEIN_KINASE_DOM"/>
    <property type="match status" value="1"/>
</dbReference>
<reference evidence="2" key="2">
    <citation type="submission" date="2019-01" db="UniProtKB">
        <authorList>
            <consortium name="EnsemblPlants"/>
        </authorList>
    </citation>
    <scope>IDENTIFICATION</scope>
    <source>
        <strain evidence="2">cv. Heinz 1706</strain>
    </source>
</reference>
<protein>
    <recommendedName>
        <fullName evidence="1">Protein kinase domain-containing protein</fullName>
    </recommendedName>
</protein>
<dbReference type="InterPro" id="IPR000719">
    <property type="entry name" value="Prot_kinase_dom"/>
</dbReference>
<evidence type="ECO:0000259" key="1">
    <source>
        <dbReference type="PROSITE" id="PS50011"/>
    </source>
</evidence>
<dbReference type="Gramene" id="Solyc09g064965.1.1">
    <property type="protein sequence ID" value="Solyc09g064965.1.1"/>
    <property type="gene ID" value="Solyc09g064965.1"/>
</dbReference>